<reference evidence="4" key="4">
    <citation type="journal article" date="2008" name="Nucleic Acids Res.">
        <title>The rice annotation project database (RAP-DB): 2008 update.</title>
        <authorList>
            <consortium name="The rice annotation project (RAP)"/>
        </authorList>
    </citation>
    <scope>GENOME REANNOTATION</scope>
    <source>
        <strain evidence="4">cv. Nipponbare</strain>
    </source>
</reference>
<gene>
    <name evidence="3" type="ORF">B1267B06.29</name>
    <name evidence="2" type="ORF">OJ1115_A05.4</name>
</gene>
<keyword evidence="1" id="KW-0812">Transmembrane</keyword>
<feature type="transmembrane region" description="Helical" evidence="1">
    <location>
        <begin position="34"/>
        <end position="53"/>
    </location>
</feature>
<sequence length="65" mass="7089">MSVRSRDVGSGDSALVIRWARIVTAASRIYPSTLFGGTHLSAALIMACWVGVVEKVGDPRWRRTT</sequence>
<keyword evidence="1" id="KW-0472">Membrane</keyword>
<dbReference type="EMBL" id="AP003999">
    <property type="protein sequence ID" value="BAD27624.1"/>
    <property type="molecule type" value="Genomic_DNA"/>
</dbReference>
<organism evidence="3 4">
    <name type="scientific">Oryza sativa subsp. japonica</name>
    <name type="common">Rice</name>
    <dbReference type="NCBI Taxonomy" id="39947"/>
    <lineage>
        <taxon>Eukaryota</taxon>
        <taxon>Viridiplantae</taxon>
        <taxon>Streptophyta</taxon>
        <taxon>Embryophyta</taxon>
        <taxon>Tracheophyta</taxon>
        <taxon>Spermatophyta</taxon>
        <taxon>Magnoliopsida</taxon>
        <taxon>Liliopsida</taxon>
        <taxon>Poales</taxon>
        <taxon>Poaceae</taxon>
        <taxon>BOP clade</taxon>
        <taxon>Oryzoideae</taxon>
        <taxon>Oryzeae</taxon>
        <taxon>Oryzinae</taxon>
        <taxon>Oryza</taxon>
        <taxon>Oryza sativa</taxon>
    </lineage>
</organism>
<evidence type="ECO:0000313" key="4">
    <source>
        <dbReference type="Proteomes" id="UP000000763"/>
    </source>
</evidence>
<dbReference type="EMBL" id="AP006161">
    <property type="protein sequence ID" value="BAD29577.1"/>
    <property type="molecule type" value="Genomic_DNA"/>
</dbReference>
<reference evidence="2" key="1">
    <citation type="submission" date="2001-08" db="EMBL/GenBank/DDBJ databases">
        <title>Oryza sativa nipponbare(GA3) genomic DNA, chromosome 2, BAC clone:OJ1115_A05.</title>
        <authorList>
            <person name="Sasaki T."/>
            <person name="Matsumoto T."/>
            <person name="Yamamoto K."/>
        </authorList>
    </citation>
    <scope>NUCLEOTIDE SEQUENCE</scope>
</reference>
<keyword evidence="1" id="KW-1133">Transmembrane helix</keyword>
<dbReference type="AlphaFoldDB" id="Q6EP43"/>
<evidence type="ECO:0000256" key="1">
    <source>
        <dbReference type="SAM" id="Phobius"/>
    </source>
</evidence>
<dbReference type="Proteomes" id="UP000000763">
    <property type="component" value="Chromosome 2"/>
</dbReference>
<reference evidence="4" key="3">
    <citation type="journal article" date="2005" name="Nature">
        <title>The map-based sequence of the rice genome.</title>
        <authorList>
            <consortium name="International rice genome sequencing project (IRGSP)"/>
            <person name="Matsumoto T."/>
            <person name="Wu J."/>
            <person name="Kanamori H."/>
            <person name="Katayose Y."/>
            <person name="Fujisawa M."/>
            <person name="Namiki N."/>
            <person name="Mizuno H."/>
            <person name="Yamamoto K."/>
            <person name="Antonio B.A."/>
            <person name="Baba T."/>
            <person name="Sakata K."/>
            <person name="Nagamura Y."/>
            <person name="Aoki H."/>
            <person name="Arikawa K."/>
            <person name="Arita K."/>
            <person name="Bito T."/>
            <person name="Chiden Y."/>
            <person name="Fujitsuka N."/>
            <person name="Fukunaka R."/>
            <person name="Hamada M."/>
            <person name="Harada C."/>
            <person name="Hayashi A."/>
            <person name="Hijishita S."/>
            <person name="Honda M."/>
            <person name="Hosokawa S."/>
            <person name="Ichikawa Y."/>
            <person name="Idonuma A."/>
            <person name="Iijima M."/>
            <person name="Ikeda M."/>
            <person name="Ikeno M."/>
            <person name="Ito K."/>
            <person name="Ito S."/>
            <person name="Ito T."/>
            <person name="Ito Y."/>
            <person name="Ito Y."/>
            <person name="Iwabuchi A."/>
            <person name="Kamiya K."/>
            <person name="Karasawa W."/>
            <person name="Kurita K."/>
            <person name="Katagiri S."/>
            <person name="Kikuta A."/>
            <person name="Kobayashi H."/>
            <person name="Kobayashi N."/>
            <person name="Machita K."/>
            <person name="Maehara T."/>
            <person name="Masukawa M."/>
            <person name="Mizubayashi T."/>
            <person name="Mukai Y."/>
            <person name="Nagasaki H."/>
            <person name="Nagata Y."/>
            <person name="Naito S."/>
            <person name="Nakashima M."/>
            <person name="Nakama Y."/>
            <person name="Nakamichi Y."/>
            <person name="Nakamura M."/>
            <person name="Meguro A."/>
            <person name="Negishi M."/>
            <person name="Ohta I."/>
            <person name="Ohta T."/>
            <person name="Okamoto M."/>
            <person name="Ono N."/>
            <person name="Saji S."/>
            <person name="Sakaguchi M."/>
            <person name="Sakai K."/>
            <person name="Shibata M."/>
            <person name="Shimokawa T."/>
            <person name="Song J."/>
            <person name="Takazaki Y."/>
            <person name="Terasawa K."/>
            <person name="Tsugane M."/>
            <person name="Tsuji K."/>
            <person name="Ueda S."/>
            <person name="Waki K."/>
            <person name="Yamagata H."/>
            <person name="Yamamoto M."/>
            <person name="Yamamoto S."/>
            <person name="Yamane H."/>
            <person name="Yoshiki S."/>
            <person name="Yoshihara R."/>
            <person name="Yukawa K."/>
            <person name="Zhong H."/>
            <person name="Yano M."/>
            <person name="Yuan Q."/>
            <person name="Ouyang S."/>
            <person name="Liu J."/>
            <person name="Jones K.M."/>
            <person name="Gansberger K."/>
            <person name="Moffat K."/>
            <person name="Hill J."/>
            <person name="Bera J."/>
            <person name="Fadrosh D."/>
            <person name="Jin S."/>
            <person name="Johri S."/>
            <person name="Kim M."/>
            <person name="Overton L."/>
            <person name="Reardon M."/>
            <person name="Tsitrin T."/>
            <person name="Vuong H."/>
            <person name="Weaver B."/>
            <person name="Ciecko A."/>
            <person name="Tallon L."/>
            <person name="Jackson J."/>
            <person name="Pai G."/>
            <person name="Aken S.V."/>
            <person name="Utterback T."/>
            <person name="Reidmuller S."/>
            <person name="Feldblyum T."/>
            <person name="Hsiao J."/>
            <person name="Zismann V."/>
            <person name="Iobst S."/>
            <person name="de Vazeille A.R."/>
            <person name="Buell C.R."/>
            <person name="Ying K."/>
            <person name="Li Y."/>
            <person name="Lu T."/>
            <person name="Huang Y."/>
            <person name="Zhao Q."/>
            <person name="Feng Q."/>
            <person name="Zhang L."/>
            <person name="Zhu J."/>
            <person name="Weng Q."/>
            <person name="Mu J."/>
            <person name="Lu Y."/>
            <person name="Fan D."/>
            <person name="Liu Y."/>
            <person name="Guan J."/>
            <person name="Zhang Y."/>
            <person name="Yu S."/>
            <person name="Liu X."/>
            <person name="Zhang Y."/>
            <person name="Hong G."/>
            <person name="Han B."/>
            <person name="Choisne N."/>
            <person name="Demange N."/>
            <person name="Orjeda G."/>
            <person name="Samain S."/>
            <person name="Cattolico L."/>
            <person name="Pelletier E."/>
            <person name="Couloux A."/>
            <person name="Segurens B."/>
            <person name="Wincker P."/>
            <person name="D'Hont A."/>
            <person name="Scarpelli C."/>
            <person name="Weissenbach J."/>
            <person name="Salanoubat M."/>
            <person name="Quetier F."/>
            <person name="Yu Y."/>
            <person name="Kim H.R."/>
            <person name="Rambo T."/>
            <person name="Currie J."/>
            <person name="Collura K."/>
            <person name="Luo M."/>
            <person name="Yang T."/>
            <person name="Ammiraju J.S.S."/>
            <person name="Engler F."/>
            <person name="Soderlund C."/>
            <person name="Wing R.A."/>
            <person name="Palmer L.E."/>
            <person name="de la Bastide M."/>
            <person name="Spiegel L."/>
            <person name="Nascimento L."/>
            <person name="Zutavern T."/>
            <person name="O'Shaughnessy A."/>
            <person name="Dike S."/>
            <person name="Dedhia N."/>
            <person name="Preston R."/>
            <person name="Balija V."/>
            <person name="McCombie W.R."/>
            <person name="Chow T."/>
            <person name="Chen H."/>
            <person name="Chung M."/>
            <person name="Chen C."/>
            <person name="Shaw J."/>
            <person name="Wu H."/>
            <person name="Hsiao K."/>
            <person name="Chao Y."/>
            <person name="Chu M."/>
            <person name="Cheng C."/>
            <person name="Hour A."/>
            <person name="Lee P."/>
            <person name="Lin S."/>
            <person name="Lin Y."/>
            <person name="Liou J."/>
            <person name="Liu S."/>
            <person name="Hsing Y."/>
            <person name="Raghuvanshi S."/>
            <person name="Mohanty A."/>
            <person name="Bharti A.K."/>
            <person name="Gaur A."/>
            <person name="Gupta V."/>
            <person name="Kumar D."/>
            <person name="Ravi V."/>
            <person name="Vij S."/>
            <person name="Kapur A."/>
            <person name="Khurana P."/>
            <person name="Khurana P."/>
            <person name="Khurana J.P."/>
            <person name="Tyagi A.K."/>
            <person name="Gaikwad K."/>
            <person name="Singh A."/>
            <person name="Dalal V."/>
            <person name="Srivastava S."/>
            <person name="Dixit A."/>
            <person name="Pal A.K."/>
            <person name="Ghazi I.A."/>
            <person name="Yadav M."/>
            <person name="Pandit A."/>
            <person name="Bhargava A."/>
            <person name="Sureshbabu K."/>
            <person name="Batra K."/>
            <person name="Sharma T.R."/>
            <person name="Mohapatra T."/>
            <person name="Singh N.K."/>
            <person name="Messing J."/>
            <person name="Nelson A.B."/>
            <person name="Fuks G."/>
            <person name="Kavchok S."/>
            <person name="Keizer G."/>
            <person name="Linton E."/>
            <person name="Llaca V."/>
            <person name="Song R."/>
            <person name="Tanyolac B."/>
            <person name="Young S."/>
            <person name="Ho-Il K."/>
            <person name="Hahn J.H."/>
            <person name="Sangsakoo G."/>
            <person name="Vanavichit A."/>
            <person name="de Mattos Luiz.A.T."/>
            <person name="Zimmer P.D."/>
            <person name="Malone G."/>
            <person name="Dellagostin O."/>
            <person name="de Oliveira A.C."/>
            <person name="Bevan M."/>
            <person name="Bancroft I."/>
            <person name="Minx P."/>
            <person name="Cordum H."/>
            <person name="Wilson R."/>
            <person name="Cheng Z."/>
            <person name="Jin W."/>
            <person name="Jiang J."/>
            <person name="Leong S.A."/>
            <person name="Iwama H."/>
            <person name="Gojobori T."/>
            <person name="Itoh T."/>
            <person name="Niimura Y."/>
            <person name="Fujii Y."/>
            <person name="Habara T."/>
            <person name="Sakai H."/>
            <person name="Sato Y."/>
            <person name="Wilson G."/>
            <person name="Kumar K."/>
            <person name="McCouch S."/>
            <person name="Juretic N."/>
            <person name="Hoen D."/>
            <person name="Wright S."/>
            <person name="Bruskiewich R."/>
            <person name="Bureau T."/>
            <person name="Miyao A."/>
            <person name="Hirochika H."/>
            <person name="Nishikawa T."/>
            <person name="Kadowaki K."/>
            <person name="Sugiura M."/>
            <person name="Burr B."/>
            <person name="Sasaki T."/>
        </authorList>
    </citation>
    <scope>NUCLEOTIDE SEQUENCE [LARGE SCALE GENOMIC DNA]</scope>
    <source>
        <strain evidence="4">cv. Nipponbare</strain>
    </source>
</reference>
<evidence type="ECO:0000313" key="2">
    <source>
        <dbReference type="EMBL" id="BAD27624.1"/>
    </source>
</evidence>
<evidence type="ECO:0000313" key="3">
    <source>
        <dbReference type="EMBL" id="BAD29577.1"/>
    </source>
</evidence>
<reference evidence="3" key="2">
    <citation type="submission" date="2003-01" db="EMBL/GenBank/DDBJ databases">
        <title>Oryza sativa nipponbare(GA3) genomic DNA, chromosome 2, BAC clone:B1267B06.</title>
        <authorList>
            <person name="Sasaki T."/>
            <person name="Matsumoto T."/>
            <person name="Katayose Y."/>
        </authorList>
    </citation>
    <scope>NUCLEOTIDE SEQUENCE</scope>
</reference>
<protein>
    <submittedName>
        <fullName evidence="3">Uncharacterized protein</fullName>
    </submittedName>
</protein>
<name>Q6EP43_ORYSJ</name>
<accession>Q6EP43</accession>
<proteinExistence type="predicted"/>